<evidence type="ECO:0000313" key="2">
    <source>
        <dbReference type="EMBL" id="GAP42360.1"/>
    </source>
</evidence>
<dbReference type="Proteomes" id="UP000053091">
    <property type="component" value="Unassembled WGS sequence"/>
</dbReference>
<dbReference type="OrthoDB" id="6315394at2"/>
<accession>A0A0S7C0A4</accession>
<dbReference type="Pfam" id="PF14397">
    <property type="entry name" value="ATPgrasp_ST"/>
    <property type="match status" value="1"/>
</dbReference>
<name>A0A0S7C0A4_9BACT</name>
<evidence type="ECO:0000313" key="3">
    <source>
        <dbReference type="Proteomes" id="UP000053091"/>
    </source>
</evidence>
<dbReference type="SUPFAM" id="SSF56059">
    <property type="entry name" value="Glutathione synthetase ATP-binding domain-like"/>
    <property type="match status" value="1"/>
</dbReference>
<feature type="domain" description="Alpha-L-glutamate ligase-related protein ATP-grasp" evidence="1">
    <location>
        <begin position="132"/>
        <end position="347"/>
    </location>
</feature>
<keyword evidence="3" id="KW-1185">Reference proteome</keyword>
<dbReference type="InterPro" id="IPR039523">
    <property type="entry name" value="RimK-rel_E_lig_ATP-grasp"/>
</dbReference>
<sequence>MNGLIKKIIVLIYSLKLRIVLNKKILKIFNSLPSIIDISSEKIQYHKKLWKDLNNRTNIKWYKVFASINGIDDPRYITEYDYHFNVELRLNHKGFSEAYSDKNSYHRNFMNELLPQIYLRNINGVFYTEKYEYTGFEDAMLLIPDCIEKCITKKSTESGGGRGIELFTRNNAEWVSRDGEKLSVSYLDKQYGSNYIIQEYIDQHPYFSQFNQSSLNTVRLFTYRSVVSNEVIPLHAVLRIGKPGSLVDNQASGGIACGVKENGKLNSFAINKKGEKFDHFNTIVFSNADPVFKFDEIVKICLPLANQFYYHRLLGFDFCVDHRGNIRLIEVNNKNNETNFFQMNNGPLFGEYTDEIISYCKNRKRNFNFDFDI</sequence>
<gene>
    <name evidence="2" type="ORF">TBC1_11489</name>
</gene>
<dbReference type="AlphaFoldDB" id="A0A0S7C0A4"/>
<evidence type="ECO:0000259" key="1">
    <source>
        <dbReference type="Pfam" id="PF14397"/>
    </source>
</evidence>
<reference evidence="2" key="1">
    <citation type="journal article" date="2015" name="Genome Announc.">
        <title>Draft Genome Sequence of Bacteroidales Strain TBC1, a Novel Isolate from a Methanogenic Wastewater Treatment System.</title>
        <authorList>
            <person name="Tourlousse D.M."/>
            <person name="Matsuura N."/>
            <person name="Sun L."/>
            <person name="Toyonaga M."/>
            <person name="Kuroda K."/>
            <person name="Ohashi A."/>
            <person name="Cruz R."/>
            <person name="Yamaguchi T."/>
            <person name="Sekiguchi Y."/>
        </authorList>
    </citation>
    <scope>NUCLEOTIDE SEQUENCE [LARGE SCALE GENOMIC DNA]</scope>
    <source>
        <strain evidence="2">TBC1</strain>
    </source>
</reference>
<dbReference type="EMBL" id="DF968182">
    <property type="protein sequence ID" value="GAP42360.1"/>
    <property type="molecule type" value="Genomic_DNA"/>
</dbReference>
<organism evidence="2">
    <name type="scientific">Lentimicrobium saccharophilum</name>
    <dbReference type="NCBI Taxonomy" id="1678841"/>
    <lineage>
        <taxon>Bacteria</taxon>
        <taxon>Pseudomonadati</taxon>
        <taxon>Bacteroidota</taxon>
        <taxon>Bacteroidia</taxon>
        <taxon>Bacteroidales</taxon>
        <taxon>Lentimicrobiaceae</taxon>
        <taxon>Lentimicrobium</taxon>
    </lineage>
</organism>
<dbReference type="STRING" id="1678841.TBC1_11489"/>
<proteinExistence type="predicted"/>
<dbReference type="RefSeq" id="WP_062037975.1">
    <property type="nucleotide sequence ID" value="NZ_DF968182.1"/>
</dbReference>
<protein>
    <submittedName>
        <fullName evidence="2">Sugar-transfer associated ATP-grasp</fullName>
    </submittedName>
</protein>